<keyword evidence="3" id="KW-0804">Transcription</keyword>
<dbReference type="PROSITE" id="PS50949">
    <property type="entry name" value="HTH_GNTR"/>
    <property type="match status" value="1"/>
</dbReference>
<dbReference type="HOGENOM" id="CLU_063236_3_2_4"/>
<dbReference type="STRING" id="338969.Rfer_4186"/>
<dbReference type="Gene3D" id="3.40.1410.10">
    <property type="entry name" value="Chorismate lyase-like"/>
    <property type="match status" value="1"/>
</dbReference>
<dbReference type="Gene3D" id="1.10.10.10">
    <property type="entry name" value="Winged helix-like DNA-binding domain superfamily/Winged helix DNA-binding domain"/>
    <property type="match status" value="1"/>
</dbReference>
<dbReference type="Pfam" id="PF00392">
    <property type="entry name" value="GntR"/>
    <property type="match status" value="1"/>
</dbReference>
<keyword evidence="1" id="KW-0805">Transcription regulation</keyword>
<dbReference type="PANTHER" id="PTHR44846:SF17">
    <property type="entry name" value="GNTR-FAMILY TRANSCRIPTIONAL REGULATOR"/>
    <property type="match status" value="1"/>
</dbReference>
<dbReference type="EMBL" id="CP000267">
    <property type="protein sequence ID" value="ABD71874.1"/>
    <property type="molecule type" value="Genomic_DNA"/>
</dbReference>
<feature type="domain" description="HTH gntR-type" evidence="4">
    <location>
        <begin position="7"/>
        <end position="75"/>
    </location>
</feature>
<dbReference type="SUPFAM" id="SSF46785">
    <property type="entry name" value="Winged helix' DNA-binding domain"/>
    <property type="match status" value="1"/>
</dbReference>
<dbReference type="KEGG" id="rfr:Rfer_4186"/>
<dbReference type="SMART" id="SM00345">
    <property type="entry name" value="HTH_GNTR"/>
    <property type="match status" value="1"/>
</dbReference>
<evidence type="ECO:0000256" key="2">
    <source>
        <dbReference type="ARBA" id="ARBA00023125"/>
    </source>
</evidence>
<dbReference type="GO" id="GO:0003700">
    <property type="term" value="F:DNA-binding transcription factor activity"/>
    <property type="evidence" value="ECO:0007669"/>
    <property type="project" value="InterPro"/>
</dbReference>
<dbReference type="InterPro" id="IPR036388">
    <property type="entry name" value="WH-like_DNA-bd_sf"/>
</dbReference>
<dbReference type="PRINTS" id="PR00035">
    <property type="entry name" value="HTHGNTR"/>
</dbReference>
<evidence type="ECO:0000313" key="5">
    <source>
        <dbReference type="EMBL" id="ABD71874.1"/>
    </source>
</evidence>
<dbReference type="InterPro" id="IPR000524">
    <property type="entry name" value="Tscrpt_reg_HTH_GntR"/>
</dbReference>
<dbReference type="AlphaFoldDB" id="Q21QS9"/>
<dbReference type="SMART" id="SM00866">
    <property type="entry name" value="UTRA"/>
    <property type="match status" value="1"/>
</dbReference>
<dbReference type="InterPro" id="IPR050679">
    <property type="entry name" value="Bact_HTH_transcr_reg"/>
</dbReference>
<sequence>MANNTSGPRYLQIARELTAAIATCQFPIGARLPTELELCEQFHISRFTAREAVRVLSSAGLVTRRQRVGTVVIATPSDARYTHTVSSVGDLFQYAQDTELRFMFVGKVALAKEKASQFGAAPGEEWVYAVGLRHGSIVEDAKGQEQAGRLICLTRLYLNPELKGIEARLRDRKTAVYAIIEREYGVPIQRVEQDLQSVALEADDAANLGALPGSPALLIVRRYFDERGRLMEVAENIHPGDRFTYRMQLRK</sequence>
<evidence type="ECO:0000313" key="6">
    <source>
        <dbReference type="Proteomes" id="UP000008332"/>
    </source>
</evidence>
<accession>Q21QS9</accession>
<keyword evidence="6" id="KW-1185">Reference proteome</keyword>
<evidence type="ECO:0000256" key="3">
    <source>
        <dbReference type="ARBA" id="ARBA00023163"/>
    </source>
</evidence>
<organism evidence="5 6">
    <name type="scientific">Albidiferax ferrireducens (strain ATCC BAA-621 / DSM 15236 / T118)</name>
    <name type="common">Rhodoferax ferrireducens</name>
    <dbReference type="NCBI Taxonomy" id="338969"/>
    <lineage>
        <taxon>Bacteria</taxon>
        <taxon>Pseudomonadati</taxon>
        <taxon>Pseudomonadota</taxon>
        <taxon>Betaproteobacteria</taxon>
        <taxon>Burkholderiales</taxon>
        <taxon>Comamonadaceae</taxon>
        <taxon>Rhodoferax</taxon>
    </lineage>
</organism>
<dbReference type="GO" id="GO:0045892">
    <property type="term" value="P:negative regulation of DNA-templated transcription"/>
    <property type="evidence" value="ECO:0007669"/>
    <property type="project" value="TreeGrafter"/>
</dbReference>
<proteinExistence type="predicted"/>
<dbReference type="InterPro" id="IPR036390">
    <property type="entry name" value="WH_DNA-bd_sf"/>
</dbReference>
<evidence type="ECO:0000256" key="1">
    <source>
        <dbReference type="ARBA" id="ARBA00023015"/>
    </source>
</evidence>
<dbReference type="Proteomes" id="UP000008332">
    <property type="component" value="Chromosome"/>
</dbReference>
<protein>
    <submittedName>
        <fullName evidence="5">Transcriptional regulator, GntR family</fullName>
    </submittedName>
</protein>
<dbReference type="GO" id="GO:0003677">
    <property type="term" value="F:DNA binding"/>
    <property type="evidence" value="ECO:0007669"/>
    <property type="project" value="UniProtKB-KW"/>
</dbReference>
<dbReference type="CDD" id="cd07377">
    <property type="entry name" value="WHTH_GntR"/>
    <property type="match status" value="1"/>
</dbReference>
<keyword evidence="2" id="KW-0238">DNA-binding</keyword>
<dbReference type="PANTHER" id="PTHR44846">
    <property type="entry name" value="MANNOSYL-D-GLYCERATE TRANSPORT/METABOLISM SYSTEM REPRESSOR MNGR-RELATED"/>
    <property type="match status" value="1"/>
</dbReference>
<dbReference type="SUPFAM" id="SSF64288">
    <property type="entry name" value="Chorismate lyase-like"/>
    <property type="match status" value="1"/>
</dbReference>
<name>Q21QS9_ALBFT</name>
<dbReference type="InterPro" id="IPR028978">
    <property type="entry name" value="Chorismate_lyase_/UTRA_dom_sf"/>
</dbReference>
<reference evidence="6" key="1">
    <citation type="submission" date="2006-02" db="EMBL/GenBank/DDBJ databases">
        <title>Complete sequence of chromosome of Rhodoferax ferrireducens DSM 15236.</title>
        <authorList>
            <person name="Copeland A."/>
            <person name="Lucas S."/>
            <person name="Lapidus A."/>
            <person name="Barry K."/>
            <person name="Detter J.C."/>
            <person name="Glavina del Rio T."/>
            <person name="Hammon N."/>
            <person name="Israni S."/>
            <person name="Pitluck S."/>
            <person name="Brettin T."/>
            <person name="Bruce D."/>
            <person name="Han C."/>
            <person name="Tapia R."/>
            <person name="Gilna P."/>
            <person name="Kiss H."/>
            <person name="Schmutz J."/>
            <person name="Larimer F."/>
            <person name="Land M."/>
            <person name="Kyrpides N."/>
            <person name="Ivanova N."/>
            <person name="Richardson P."/>
        </authorList>
    </citation>
    <scope>NUCLEOTIDE SEQUENCE [LARGE SCALE GENOMIC DNA]</scope>
    <source>
        <strain evidence="6">ATCC BAA-621 / DSM 15236 / T118</strain>
    </source>
</reference>
<dbReference type="eggNOG" id="COG2188">
    <property type="taxonomic scope" value="Bacteria"/>
</dbReference>
<dbReference type="Pfam" id="PF07702">
    <property type="entry name" value="UTRA"/>
    <property type="match status" value="1"/>
</dbReference>
<evidence type="ECO:0000259" key="4">
    <source>
        <dbReference type="PROSITE" id="PS50949"/>
    </source>
</evidence>
<gene>
    <name evidence="5" type="ordered locus">Rfer_4186</name>
</gene>
<dbReference type="InterPro" id="IPR011663">
    <property type="entry name" value="UTRA"/>
</dbReference>